<keyword evidence="1" id="KW-1133">Transmembrane helix</keyword>
<evidence type="ECO:0008006" key="4">
    <source>
        <dbReference type="Google" id="ProtNLM"/>
    </source>
</evidence>
<keyword evidence="1" id="KW-0812">Transmembrane</keyword>
<comment type="caution">
    <text evidence="2">The sequence shown here is derived from an EMBL/GenBank/DDBJ whole genome shotgun (WGS) entry which is preliminary data.</text>
</comment>
<dbReference type="PROSITE" id="PS51257">
    <property type="entry name" value="PROKAR_LIPOPROTEIN"/>
    <property type="match status" value="1"/>
</dbReference>
<protein>
    <recommendedName>
        <fullName evidence="4">Lipoprotein</fullName>
    </recommendedName>
</protein>
<sequence length="96" mass="10696">MKIKQKYTILAILIVLSVGLSSCLPGGGSYPPDEPAGFFSGVWHGWIAPFSLIISFFNRSISIYEVNNTGWWYDFGFYISIIAGFGGIQLARNKRK</sequence>
<proteinExistence type="predicted"/>
<name>A0AAE3MCX8_9BACT</name>
<keyword evidence="1" id="KW-0472">Membrane</keyword>
<feature type="transmembrane region" description="Helical" evidence="1">
    <location>
        <begin position="70"/>
        <end position="91"/>
    </location>
</feature>
<evidence type="ECO:0000313" key="2">
    <source>
        <dbReference type="EMBL" id="MCW3805229.1"/>
    </source>
</evidence>
<evidence type="ECO:0000256" key="1">
    <source>
        <dbReference type="SAM" id="Phobius"/>
    </source>
</evidence>
<feature type="transmembrane region" description="Helical" evidence="1">
    <location>
        <begin position="37"/>
        <end position="58"/>
    </location>
</feature>
<keyword evidence="3" id="KW-1185">Reference proteome</keyword>
<dbReference type="RefSeq" id="WP_301198532.1">
    <property type="nucleotide sequence ID" value="NZ_JAPDPI010000009.1"/>
</dbReference>
<dbReference type="AlphaFoldDB" id="A0AAE3MCX8"/>
<dbReference type="Proteomes" id="UP001207408">
    <property type="component" value="Unassembled WGS sequence"/>
</dbReference>
<dbReference type="EMBL" id="JAPDPI010000009">
    <property type="protein sequence ID" value="MCW3805229.1"/>
    <property type="molecule type" value="Genomic_DNA"/>
</dbReference>
<accession>A0AAE3MCX8</accession>
<evidence type="ECO:0000313" key="3">
    <source>
        <dbReference type="Proteomes" id="UP001207408"/>
    </source>
</evidence>
<gene>
    <name evidence="2" type="ORF">OM074_06295</name>
</gene>
<organism evidence="2 3">
    <name type="scientific">Plebeiibacterium marinum</name>
    <dbReference type="NCBI Taxonomy" id="2992111"/>
    <lineage>
        <taxon>Bacteria</taxon>
        <taxon>Pseudomonadati</taxon>
        <taxon>Bacteroidota</taxon>
        <taxon>Bacteroidia</taxon>
        <taxon>Marinilabiliales</taxon>
        <taxon>Marinilabiliaceae</taxon>
        <taxon>Plebeiibacterium</taxon>
    </lineage>
</organism>
<reference evidence="2" key="1">
    <citation type="submission" date="2022-10" db="EMBL/GenBank/DDBJ databases">
        <authorList>
            <person name="Yu W.X."/>
        </authorList>
    </citation>
    <scope>NUCLEOTIDE SEQUENCE</scope>
    <source>
        <strain evidence="2">D04</strain>
    </source>
</reference>